<dbReference type="GO" id="GO:0004672">
    <property type="term" value="F:protein kinase activity"/>
    <property type="evidence" value="ECO:0007669"/>
    <property type="project" value="InterPro"/>
</dbReference>
<dbReference type="EMBL" id="AZBU02000004">
    <property type="protein sequence ID" value="TKR81457.1"/>
    <property type="molecule type" value="Genomic_DNA"/>
</dbReference>
<dbReference type="STRING" id="34508.A0A4U5NEL9"/>
<keyword evidence="1" id="KW-0067">ATP-binding</keyword>
<evidence type="ECO:0000259" key="3">
    <source>
        <dbReference type="PROSITE" id="PS50011"/>
    </source>
</evidence>
<feature type="domain" description="Protein kinase" evidence="3">
    <location>
        <begin position="24"/>
        <end position="212"/>
    </location>
</feature>
<dbReference type="InterPro" id="IPR011009">
    <property type="entry name" value="Kinase-like_dom_sf"/>
</dbReference>
<dbReference type="GO" id="GO:0005524">
    <property type="term" value="F:ATP binding"/>
    <property type="evidence" value="ECO:0007669"/>
    <property type="project" value="UniProtKB-UniRule"/>
</dbReference>
<dbReference type="SUPFAM" id="SSF56112">
    <property type="entry name" value="Protein kinase-like (PK-like)"/>
    <property type="match status" value="1"/>
</dbReference>
<evidence type="ECO:0000256" key="2">
    <source>
        <dbReference type="SAM" id="MobiDB-lite"/>
    </source>
</evidence>
<reference evidence="4" key="2">
    <citation type="journal article" date="2015" name="Genome Biol.">
        <title>Comparative genomics of Steinernema reveals deeply conserved gene regulatory networks.</title>
        <authorList>
            <person name="Dillman A.R."/>
            <person name="Macchietto M."/>
            <person name="Porter C.F."/>
            <person name="Rogers A."/>
            <person name="Williams B."/>
            <person name="Antoshechkin I."/>
            <person name="Lee M.M."/>
            <person name="Goodwin Z."/>
            <person name="Lu X."/>
            <person name="Lewis E.E."/>
            <person name="Goodrich-Blair H."/>
            <person name="Stock S.P."/>
            <person name="Adams B.J."/>
            <person name="Sternberg P.W."/>
            <person name="Mortazavi A."/>
        </authorList>
    </citation>
    <scope>NUCLEOTIDE SEQUENCE [LARGE SCALE GENOMIC DNA]</scope>
    <source>
        <strain evidence="4">ALL</strain>
    </source>
</reference>
<reference evidence="4" key="3">
    <citation type="journal article" date="2019" name="G3 (Bethesda)">
        <title>Hybrid Assembly of the Genome of the Entomopathogenic Nematode Steinernema carpocapsae Identifies the X-Chromosome.</title>
        <authorList>
            <person name="Serra L."/>
            <person name="Macchietto M."/>
            <person name="Macias-Munoz A."/>
            <person name="McGill C.J."/>
            <person name="Rodriguez I.M."/>
            <person name="Rodriguez B."/>
            <person name="Murad R."/>
            <person name="Mortazavi A."/>
        </authorList>
    </citation>
    <scope>NUCLEOTIDE SEQUENCE</scope>
    <source>
        <strain evidence="4">ALL</strain>
    </source>
</reference>
<sequence length="212" mass="24226">MDPTVIAKYIYSVKNPIWSTINKNNLTVKIGHGTFGEVYRGNRKTDNKTAAIKRFVQDEELVLKSGFPITQMREVLLIKRMARSDYVAELIDVVMHVDAKNFATTCYVVMKYYEADQRISVQQLHRNSENLCDFAPAAAKPLQTATNNIAQASEQLPHAFCNAKQPFHTETAPNPQNHLQRTHKSRKTQAISGPSRILSYFTSKRRHYIFPL</sequence>
<dbReference type="Pfam" id="PF00069">
    <property type="entry name" value="Pkinase"/>
    <property type="match status" value="1"/>
</dbReference>
<dbReference type="Gene3D" id="3.30.200.20">
    <property type="entry name" value="Phosphorylase Kinase, domain 1"/>
    <property type="match status" value="1"/>
</dbReference>
<feature type="binding site" evidence="1">
    <location>
        <position position="53"/>
    </location>
    <ligand>
        <name>ATP</name>
        <dbReference type="ChEBI" id="CHEBI:30616"/>
    </ligand>
</feature>
<dbReference type="InterPro" id="IPR017441">
    <property type="entry name" value="Protein_kinase_ATP_BS"/>
</dbReference>
<gene>
    <name evidence="4" type="ORF">L596_015322</name>
</gene>
<organism evidence="4">
    <name type="scientific">Steinernema carpocapsae</name>
    <name type="common">Entomopathogenic nematode</name>
    <dbReference type="NCBI Taxonomy" id="34508"/>
    <lineage>
        <taxon>Eukaryota</taxon>
        <taxon>Metazoa</taxon>
        <taxon>Ecdysozoa</taxon>
        <taxon>Nematoda</taxon>
        <taxon>Chromadorea</taxon>
        <taxon>Rhabditida</taxon>
        <taxon>Tylenchina</taxon>
        <taxon>Panagrolaimomorpha</taxon>
        <taxon>Strongyloidoidea</taxon>
        <taxon>Steinernematidae</taxon>
        <taxon>Steinernema</taxon>
    </lineage>
</organism>
<comment type="caution">
    <text evidence="4">The sequence shown here is derived from an EMBL/GenBank/DDBJ whole genome shotgun (WGS) entry which is preliminary data.</text>
</comment>
<reference evidence="4" key="1">
    <citation type="submission" date="2013-11" db="EMBL/GenBank/DDBJ databases">
        <authorList>
            <person name="Sternberg P."/>
            <person name="Dillman A."/>
            <person name="Macchietto M."/>
        </authorList>
    </citation>
    <scope>NUCLEOTIDE SEQUENCE</scope>
    <source>
        <strain evidence="4">ALL</strain>
    </source>
</reference>
<keyword evidence="1" id="KW-0547">Nucleotide-binding</keyword>
<proteinExistence type="predicted"/>
<dbReference type="PROSITE" id="PS00107">
    <property type="entry name" value="PROTEIN_KINASE_ATP"/>
    <property type="match status" value="1"/>
</dbReference>
<evidence type="ECO:0000313" key="4">
    <source>
        <dbReference type="EMBL" id="TKR81457.1"/>
    </source>
</evidence>
<feature type="region of interest" description="Disordered" evidence="2">
    <location>
        <begin position="166"/>
        <end position="191"/>
    </location>
</feature>
<protein>
    <recommendedName>
        <fullName evidence="3">Protein kinase domain-containing protein</fullName>
    </recommendedName>
</protein>
<dbReference type="PROSITE" id="PS50011">
    <property type="entry name" value="PROTEIN_KINASE_DOM"/>
    <property type="match status" value="1"/>
</dbReference>
<accession>A0A4U5NEL9</accession>
<dbReference type="InterPro" id="IPR000719">
    <property type="entry name" value="Prot_kinase_dom"/>
</dbReference>
<evidence type="ECO:0000256" key="1">
    <source>
        <dbReference type="PROSITE-ProRule" id="PRU10141"/>
    </source>
</evidence>
<dbReference type="AlphaFoldDB" id="A0A4U5NEL9"/>
<name>A0A4U5NEL9_STECR</name>
<dbReference type="OrthoDB" id="10051191at2759"/>